<organism evidence="2">
    <name type="scientific">Myoviridae sp. ct2Pw37</name>
    <dbReference type="NCBI Taxonomy" id="2825021"/>
    <lineage>
        <taxon>Viruses</taxon>
        <taxon>Duplodnaviria</taxon>
        <taxon>Heunggongvirae</taxon>
        <taxon>Uroviricota</taxon>
        <taxon>Caudoviricetes</taxon>
    </lineage>
</organism>
<keyword evidence="1" id="KW-0812">Transmembrane</keyword>
<evidence type="ECO:0000256" key="1">
    <source>
        <dbReference type="SAM" id="Phobius"/>
    </source>
</evidence>
<evidence type="ECO:0000313" key="2">
    <source>
        <dbReference type="EMBL" id="DAE03808.1"/>
    </source>
</evidence>
<keyword evidence="1" id="KW-1133">Transmembrane helix</keyword>
<sequence>MIKILLIIILSPVAIFCGMLSIAIMWAILNKIKEKVINCTKTTNNIANNRDDKKC</sequence>
<name>A0A8S5PAV3_9CAUD</name>
<accession>A0A8S5PAV3</accession>
<keyword evidence="1" id="KW-0472">Membrane</keyword>
<reference evidence="2" key="1">
    <citation type="journal article" date="2021" name="Proc. Natl. Acad. Sci. U.S.A.">
        <title>A Catalog of Tens of Thousands of Viruses from Human Metagenomes Reveals Hidden Associations with Chronic Diseases.</title>
        <authorList>
            <person name="Tisza M.J."/>
            <person name="Buck C.B."/>
        </authorList>
    </citation>
    <scope>NUCLEOTIDE SEQUENCE</scope>
    <source>
        <strain evidence="2">Ct2Pw37</strain>
    </source>
</reference>
<proteinExistence type="predicted"/>
<dbReference type="EMBL" id="BK015374">
    <property type="protein sequence ID" value="DAE03808.1"/>
    <property type="molecule type" value="Genomic_DNA"/>
</dbReference>
<protein>
    <submittedName>
        <fullName evidence="2">Uncharacterized protein</fullName>
    </submittedName>
</protein>
<feature type="transmembrane region" description="Helical" evidence="1">
    <location>
        <begin position="6"/>
        <end position="29"/>
    </location>
</feature>